<keyword evidence="5" id="KW-0436">Ligase</keyword>
<sequence>MATKLAPLVVHTTIKSFREARRALDPTLSIGFVPTMGALHDGHLSLVKQARAENDIVVASIFVNPTQFGVGEDLDKYPRQLERDIGVLTQCGVEHLFAPTADEMYGKNHISYIDPEGFDDIPEGISRPGHFRGVATIVTKLFNIVKPHRAYFGRKDAAQLCLIERIVEDLNMDLSIVPVDTMREADGLAMSSRNAYLTAEERKAAPVVHRSLLAAKTALEAAGSTAGAIPGAELAQAVKAVLESEPLVSDVQYVSVDDKSTMRALETVNADDGGIVSLACKVGSVRLIDNIML</sequence>
<evidence type="ECO:0000256" key="10">
    <source>
        <dbReference type="ARBA" id="ARBA00032806"/>
    </source>
</evidence>
<dbReference type="InterPro" id="IPR042176">
    <property type="entry name" value="Pantoate_ligase_C"/>
</dbReference>
<evidence type="ECO:0000256" key="2">
    <source>
        <dbReference type="ARBA" id="ARBA00009256"/>
    </source>
</evidence>
<protein>
    <recommendedName>
        <fullName evidence="4">Pantoate--beta-alanine ligase</fullName>
        <ecNumber evidence="3">6.3.2.1</ecNumber>
    </recommendedName>
    <alternativeName>
        <fullName evidence="10">Pantoate-activating enzyme</fullName>
    </alternativeName>
    <alternativeName>
        <fullName evidence="9">Pantothenate synthetase</fullName>
    </alternativeName>
</protein>
<evidence type="ECO:0000256" key="4">
    <source>
        <dbReference type="ARBA" id="ARBA00015647"/>
    </source>
</evidence>
<dbReference type="FunFam" id="3.40.50.620:FF:000013">
    <property type="entry name" value="Pantothenate synthetase"/>
    <property type="match status" value="1"/>
</dbReference>
<dbReference type="Pfam" id="PF02569">
    <property type="entry name" value="Pantoate_ligase"/>
    <property type="match status" value="1"/>
</dbReference>
<dbReference type="CDD" id="cd00560">
    <property type="entry name" value="PanC"/>
    <property type="match status" value="1"/>
</dbReference>
<evidence type="ECO:0000313" key="12">
    <source>
        <dbReference type="EMBL" id="CAD8333387.1"/>
    </source>
</evidence>
<proteinExistence type="inferred from homology"/>
<dbReference type="InterPro" id="IPR004821">
    <property type="entry name" value="Cyt_trans-like"/>
</dbReference>
<dbReference type="EMBL" id="HBEF01008742">
    <property type="protein sequence ID" value="CAD8333387.1"/>
    <property type="molecule type" value="Transcribed_RNA"/>
</dbReference>
<dbReference type="Gene3D" id="3.40.50.620">
    <property type="entry name" value="HUPs"/>
    <property type="match status" value="1"/>
</dbReference>
<dbReference type="SUPFAM" id="SSF52374">
    <property type="entry name" value="Nucleotidylyl transferase"/>
    <property type="match status" value="1"/>
</dbReference>
<evidence type="ECO:0000256" key="8">
    <source>
        <dbReference type="ARBA" id="ARBA00022840"/>
    </source>
</evidence>
<keyword evidence="6" id="KW-0566">Pantothenate biosynthesis</keyword>
<dbReference type="GO" id="GO:0004592">
    <property type="term" value="F:pantoate-beta-alanine ligase activity"/>
    <property type="evidence" value="ECO:0007669"/>
    <property type="project" value="UniProtKB-EC"/>
</dbReference>
<keyword evidence="8" id="KW-0067">ATP-binding</keyword>
<comment type="catalytic activity">
    <reaction evidence="11">
        <text>(R)-pantoate + beta-alanine + ATP = (R)-pantothenate + AMP + diphosphate + H(+)</text>
        <dbReference type="Rhea" id="RHEA:10912"/>
        <dbReference type="ChEBI" id="CHEBI:15378"/>
        <dbReference type="ChEBI" id="CHEBI:15980"/>
        <dbReference type="ChEBI" id="CHEBI:29032"/>
        <dbReference type="ChEBI" id="CHEBI:30616"/>
        <dbReference type="ChEBI" id="CHEBI:33019"/>
        <dbReference type="ChEBI" id="CHEBI:57966"/>
        <dbReference type="ChEBI" id="CHEBI:456215"/>
        <dbReference type="EC" id="6.3.2.1"/>
    </reaction>
</comment>
<comment type="pathway">
    <text evidence="1">Cofactor biosynthesis; (R)-pantothenate biosynthesis; (R)-pantothenate from (R)-pantoate and beta-alanine: step 1/1.</text>
</comment>
<dbReference type="InterPro" id="IPR003721">
    <property type="entry name" value="Pantoate_ligase"/>
</dbReference>
<dbReference type="Gene3D" id="3.30.1300.10">
    <property type="entry name" value="Pantoate-beta-alanine ligase, C-terminal domain"/>
    <property type="match status" value="1"/>
</dbReference>
<evidence type="ECO:0000256" key="11">
    <source>
        <dbReference type="ARBA" id="ARBA00048258"/>
    </source>
</evidence>
<dbReference type="HAMAP" id="MF_00158">
    <property type="entry name" value="PanC"/>
    <property type="match status" value="1"/>
</dbReference>
<evidence type="ECO:0000256" key="9">
    <source>
        <dbReference type="ARBA" id="ARBA00029902"/>
    </source>
</evidence>
<dbReference type="NCBIfam" id="TIGR00125">
    <property type="entry name" value="cyt_tran_rel"/>
    <property type="match status" value="1"/>
</dbReference>
<evidence type="ECO:0000256" key="5">
    <source>
        <dbReference type="ARBA" id="ARBA00022598"/>
    </source>
</evidence>
<dbReference type="PANTHER" id="PTHR21299:SF1">
    <property type="entry name" value="PANTOATE--BETA-ALANINE LIGASE"/>
    <property type="match status" value="1"/>
</dbReference>
<dbReference type="GO" id="GO:0015940">
    <property type="term" value="P:pantothenate biosynthetic process"/>
    <property type="evidence" value="ECO:0007669"/>
    <property type="project" value="UniProtKB-UniPathway"/>
</dbReference>
<reference evidence="12" key="1">
    <citation type="submission" date="2021-01" db="EMBL/GenBank/DDBJ databases">
        <authorList>
            <person name="Corre E."/>
            <person name="Pelletier E."/>
            <person name="Niang G."/>
            <person name="Scheremetjew M."/>
            <person name="Finn R."/>
            <person name="Kale V."/>
            <person name="Holt S."/>
            <person name="Cochrane G."/>
            <person name="Meng A."/>
            <person name="Brown T."/>
            <person name="Cohen L."/>
        </authorList>
    </citation>
    <scope>NUCLEOTIDE SEQUENCE</scope>
    <source>
        <strain evidence="12">CCMP3328</strain>
    </source>
</reference>
<name>A0A7R9WRY9_9STRA</name>
<evidence type="ECO:0000256" key="1">
    <source>
        <dbReference type="ARBA" id="ARBA00004990"/>
    </source>
</evidence>
<keyword evidence="7" id="KW-0547">Nucleotide-binding</keyword>
<evidence type="ECO:0000256" key="6">
    <source>
        <dbReference type="ARBA" id="ARBA00022655"/>
    </source>
</evidence>
<dbReference type="AlphaFoldDB" id="A0A7R9WRY9"/>
<dbReference type="UniPathway" id="UPA00028">
    <property type="reaction ID" value="UER00005"/>
</dbReference>
<dbReference type="InterPro" id="IPR014729">
    <property type="entry name" value="Rossmann-like_a/b/a_fold"/>
</dbReference>
<dbReference type="GO" id="GO:0005524">
    <property type="term" value="F:ATP binding"/>
    <property type="evidence" value="ECO:0007669"/>
    <property type="project" value="UniProtKB-KW"/>
</dbReference>
<evidence type="ECO:0000256" key="7">
    <source>
        <dbReference type="ARBA" id="ARBA00022741"/>
    </source>
</evidence>
<dbReference type="PANTHER" id="PTHR21299">
    <property type="entry name" value="CYTIDYLATE KINASE/PANTOATE-BETA-ALANINE LIGASE"/>
    <property type="match status" value="1"/>
</dbReference>
<evidence type="ECO:0000256" key="3">
    <source>
        <dbReference type="ARBA" id="ARBA00012219"/>
    </source>
</evidence>
<organism evidence="12">
    <name type="scientific">Craspedostauros australis</name>
    <dbReference type="NCBI Taxonomy" id="1486917"/>
    <lineage>
        <taxon>Eukaryota</taxon>
        <taxon>Sar</taxon>
        <taxon>Stramenopiles</taxon>
        <taxon>Ochrophyta</taxon>
        <taxon>Bacillariophyta</taxon>
        <taxon>Bacillariophyceae</taxon>
        <taxon>Bacillariophycidae</taxon>
        <taxon>Naviculales</taxon>
        <taxon>Naviculaceae</taxon>
        <taxon>Craspedostauros</taxon>
    </lineage>
</organism>
<gene>
    <name evidence="12" type="ORF">CAUS1442_LOCUS5489</name>
</gene>
<dbReference type="NCBIfam" id="TIGR00018">
    <property type="entry name" value="panC"/>
    <property type="match status" value="1"/>
</dbReference>
<accession>A0A7R9WRY9</accession>
<dbReference type="EC" id="6.3.2.1" evidence="3"/>
<comment type="similarity">
    <text evidence="2">Belongs to the pantothenate synthetase family.</text>
</comment>